<comment type="caution">
    <text evidence="3">The sequence shown here is derived from an EMBL/GenBank/DDBJ whole genome shotgun (WGS) entry which is preliminary data.</text>
</comment>
<accession>A0A9D2MWL2</accession>
<evidence type="ECO:0000313" key="4">
    <source>
        <dbReference type="Proteomes" id="UP000826793"/>
    </source>
</evidence>
<dbReference type="PROSITE" id="PS51257">
    <property type="entry name" value="PROKAR_LIPOPROTEIN"/>
    <property type="match status" value="1"/>
</dbReference>
<feature type="compositionally biased region" description="Low complexity" evidence="1">
    <location>
        <begin position="25"/>
        <end position="37"/>
    </location>
</feature>
<reference evidence="3" key="2">
    <citation type="submission" date="2021-04" db="EMBL/GenBank/DDBJ databases">
        <authorList>
            <person name="Gilroy R."/>
        </authorList>
    </citation>
    <scope>NUCLEOTIDE SEQUENCE</scope>
    <source>
        <strain evidence="3">CHK185-1770</strain>
    </source>
</reference>
<feature type="chain" id="PRO_5039257369" description="Lysozyme inhibitor LprI N-terminal domain-containing protein" evidence="2">
    <location>
        <begin position="23"/>
        <end position="208"/>
    </location>
</feature>
<dbReference type="Proteomes" id="UP000826793">
    <property type="component" value="Unassembled WGS sequence"/>
</dbReference>
<feature type="region of interest" description="Disordered" evidence="1">
    <location>
        <begin position="25"/>
        <end position="80"/>
    </location>
</feature>
<dbReference type="AlphaFoldDB" id="A0A9D2MWL2"/>
<sequence>MKQRIQALVLCAVLGLSLTACTQETSESQTQVSTSSQNLVESQASPSPTPTPTPSPTPTPAPTATPAPTQEPVSSQPAGDFDALFAENPIYDRLEEDLLDASSTTRIQQAYDNAIRLWQQLIDTAYSDSQQVCPAEEAAQIQQEQEEWESSLDGEIETIRQDYSAEPLSAYPVILELYRQRAEDLCRAVYNATGELPAFPDTSGTAAG</sequence>
<dbReference type="EMBL" id="DWXG01000053">
    <property type="protein sequence ID" value="HJB98331.1"/>
    <property type="molecule type" value="Genomic_DNA"/>
</dbReference>
<reference evidence="3" key="1">
    <citation type="journal article" date="2021" name="PeerJ">
        <title>Extensive microbial diversity within the chicken gut microbiome revealed by metagenomics and culture.</title>
        <authorList>
            <person name="Gilroy R."/>
            <person name="Ravi A."/>
            <person name="Getino M."/>
            <person name="Pursley I."/>
            <person name="Horton D.L."/>
            <person name="Alikhan N.F."/>
            <person name="Baker D."/>
            <person name="Gharbi K."/>
            <person name="Hall N."/>
            <person name="Watson M."/>
            <person name="Adriaenssens E.M."/>
            <person name="Foster-Nyarko E."/>
            <person name="Jarju S."/>
            <person name="Secka A."/>
            <person name="Antonio M."/>
            <person name="Oren A."/>
            <person name="Chaudhuri R.R."/>
            <person name="La Ragione R."/>
            <person name="Hildebrand F."/>
            <person name="Pallen M.J."/>
        </authorList>
    </citation>
    <scope>NUCLEOTIDE SEQUENCE</scope>
    <source>
        <strain evidence="3">CHK185-1770</strain>
    </source>
</reference>
<evidence type="ECO:0000256" key="2">
    <source>
        <dbReference type="SAM" id="SignalP"/>
    </source>
</evidence>
<name>A0A9D2MWL2_9FIRM</name>
<protein>
    <recommendedName>
        <fullName evidence="5">Lysozyme inhibitor LprI N-terminal domain-containing protein</fullName>
    </recommendedName>
</protein>
<keyword evidence="2" id="KW-0732">Signal</keyword>
<evidence type="ECO:0008006" key="5">
    <source>
        <dbReference type="Google" id="ProtNLM"/>
    </source>
</evidence>
<feature type="signal peptide" evidence="2">
    <location>
        <begin position="1"/>
        <end position="22"/>
    </location>
</feature>
<proteinExistence type="predicted"/>
<evidence type="ECO:0000313" key="3">
    <source>
        <dbReference type="EMBL" id="HJB98331.1"/>
    </source>
</evidence>
<feature type="compositionally biased region" description="Pro residues" evidence="1">
    <location>
        <begin position="47"/>
        <end position="65"/>
    </location>
</feature>
<organism evidence="3 4">
    <name type="scientific">Candidatus Acutalibacter pullicola</name>
    <dbReference type="NCBI Taxonomy" id="2838417"/>
    <lineage>
        <taxon>Bacteria</taxon>
        <taxon>Bacillati</taxon>
        <taxon>Bacillota</taxon>
        <taxon>Clostridia</taxon>
        <taxon>Eubacteriales</taxon>
        <taxon>Acutalibacteraceae</taxon>
        <taxon>Acutalibacter</taxon>
    </lineage>
</organism>
<gene>
    <name evidence="3" type="ORF">H9710_07100</name>
</gene>
<evidence type="ECO:0000256" key="1">
    <source>
        <dbReference type="SAM" id="MobiDB-lite"/>
    </source>
</evidence>